<accession>A0A816FZK4</accession>
<dbReference type="Proteomes" id="UP000663828">
    <property type="component" value="Unassembled WGS sequence"/>
</dbReference>
<gene>
    <name evidence="1" type="ORF">EDS130_LOCUS46047</name>
    <name evidence="2" type="ORF">XAT740_LOCUS58060</name>
</gene>
<dbReference type="AlphaFoldDB" id="A0A816FZK4"/>
<comment type="caution">
    <text evidence="2">The sequence shown here is derived from an EMBL/GenBank/DDBJ whole genome shotgun (WGS) entry which is preliminary data.</text>
</comment>
<reference evidence="2" key="1">
    <citation type="submission" date="2021-02" db="EMBL/GenBank/DDBJ databases">
        <authorList>
            <person name="Nowell W R."/>
        </authorList>
    </citation>
    <scope>NUCLEOTIDE SEQUENCE</scope>
</reference>
<dbReference type="OrthoDB" id="10039216at2759"/>
<evidence type="ECO:0008006" key="4">
    <source>
        <dbReference type="Google" id="ProtNLM"/>
    </source>
</evidence>
<dbReference type="EMBL" id="CAJNOR010012417">
    <property type="protein sequence ID" value="CAF1667535.1"/>
    <property type="molecule type" value="Genomic_DNA"/>
</dbReference>
<name>A0A816FZK4_ADIRI</name>
<sequence length="61" mass="6807">MGSAYSRTALRTRIHALIFNQGLPSIFLTINPADIRSPVALYFAGVQLNLDQIKDEQLMDT</sequence>
<evidence type="ECO:0000313" key="1">
    <source>
        <dbReference type="EMBL" id="CAF1551679.1"/>
    </source>
</evidence>
<dbReference type="Proteomes" id="UP000663852">
    <property type="component" value="Unassembled WGS sequence"/>
</dbReference>
<dbReference type="EMBL" id="CAJNOJ010001471">
    <property type="protein sequence ID" value="CAF1551679.1"/>
    <property type="molecule type" value="Genomic_DNA"/>
</dbReference>
<protein>
    <recommendedName>
        <fullName evidence="4">Helitron helicase-like domain-containing protein</fullName>
    </recommendedName>
</protein>
<proteinExistence type="predicted"/>
<evidence type="ECO:0000313" key="2">
    <source>
        <dbReference type="EMBL" id="CAF1667535.1"/>
    </source>
</evidence>
<keyword evidence="3" id="KW-1185">Reference proteome</keyword>
<organism evidence="2 3">
    <name type="scientific">Adineta ricciae</name>
    <name type="common">Rotifer</name>
    <dbReference type="NCBI Taxonomy" id="249248"/>
    <lineage>
        <taxon>Eukaryota</taxon>
        <taxon>Metazoa</taxon>
        <taxon>Spiralia</taxon>
        <taxon>Gnathifera</taxon>
        <taxon>Rotifera</taxon>
        <taxon>Eurotatoria</taxon>
        <taxon>Bdelloidea</taxon>
        <taxon>Adinetida</taxon>
        <taxon>Adinetidae</taxon>
        <taxon>Adineta</taxon>
    </lineage>
</organism>
<evidence type="ECO:0000313" key="3">
    <source>
        <dbReference type="Proteomes" id="UP000663828"/>
    </source>
</evidence>
<feature type="non-terminal residue" evidence="2">
    <location>
        <position position="61"/>
    </location>
</feature>